<dbReference type="SUPFAM" id="SSF52799">
    <property type="entry name" value="(Phosphotyrosine protein) phosphatases II"/>
    <property type="match status" value="1"/>
</dbReference>
<feature type="transmembrane region" description="Helical" evidence="1">
    <location>
        <begin position="14"/>
        <end position="36"/>
    </location>
</feature>
<comment type="caution">
    <text evidence="3">The sequence shown here is derived from an EMBL/GenBank/DDBJ whole genome shotgun (WGS) entry which is preliminary data.</text>
</comment>
<protein>
    <recommendedName>
        <fullName evidence="2">Tyrosine specific protein phosphatases domain-containing protein</fullName>
    </recommendedName>
</protein>
<gene>
    <name evidence="3" type="ORF">GCM10010102_19550</name>
</gene>
<reference evidence="3" key="1">
    <citation type="journal article" date="2014" name="Int. J. Syst. Evol. Microbiol.">
        <title>Complete genome sequence of Corynebacterium casei LMG S-19264T (=DSM 44701T), isolated from a smear-ripened cheese.</title>
        <authorList>
            <consortium name="US DOE Joint Genome Institute (JGI-PGF)"/>
            <person name="Walter F."/>
            <person name="Albersmeier A."/>
            <person name="Kalinowski J."/>
            <person name="Ruckert C."/>
        </authorList>
    </citation>
    <scope>NUCLEOTIDE SEQUENCE</scope>
    <source>
        <strain evidence="3">JCM 3051</strain>
    </source>
</reference>
<dbReference type="Proteomes" id="UP000655589">
    <property type="component" value="Unassembled WGS sequence"/>
</dbReference>
<keyword evidence="1" id="KW-0812">Transmembrane</keyword>
<keyword evidence="4" id="KW-1185">Reference proteome</keyword>
<dbReference type="Pfam" id="PF00102">
    <property type="entry name" value="Y_phosphatase"/>
    <property type="match status" value="1"/>
</dbReference>
<dbReference type="EMBL" id="BMPT01000006">
    <property type="protein sequence ID" value="GGM23945.1"/>
    <property type="molecule type" value="Genomic_DNA"/>
</dbReference>
<dbReference type="PANTHER" id="PTHR23339">
    <property type="entry name" value="TYROSINE SPECIFIC PROTEIN PHOSPHATASE AND DUAL SPECIFICITY PROTEIN PHOSPHATASE"/>
    <property type="match status" value="1"/>
</dbReference>
<feature type="domain" description="Tyrosine specific protein phosphatases" evidence="2">
    <location>
        <begin position="120"/>
        <end position="172"/>
    </location>
</feature>
<evidence type="ECO:0000313" key="4">
    <source>
        <dbReference type="Proteomes" id="UP000655589"/>
    </source>
</evidence>
<dbReference type="InterPro" id="IPR000242">
    <property type="entry name" value="PTP_cat"/>
</dbReference>
<evidence type="ECO:0000313" key="3">
    <source>
        <dbReference type="EMBL" id="GGM23945.1"/>
    </source>
</evidence>
<keyword evidence="1" id="KW-1133">Transmembrane helix</keyword>
<dbReference type="PROSITE" id="PS50056">
    <property type="entry name" value="TYR_PHOSPHATASE_2"/>
    <property type="match status" value="1"/>
</dbReference>
<evidence type="ECO:0000259" key="2">
    <source>
        <dbReference type="PROSITE" id="PS50056"/>
    </source>
</evidence>
<name>A0A8H9GJB0_9MICO</name>
<reference evidence="3" key="2">
    <citation type="submission" date="2020-09" db="EMBL/GenBank/DDBJ databases">
        <authorList>
            <person name="Sun Q."/>
            <person name="Ohkuma M."/>
        </authorList>
    </citation>
    <scope>NUCLEOTIDE SEQUENCE</scope>
    <source>
        <strain evidence="3">JCM 3051</strain>
    </source>
</reference>
<dbReference type="GO" id="GO:0004725">
    <property type="term" value="F:protein tyrosine phosphatase activity"/>
    <property type="evidence" value="ECO:0007669"/>
    <property type="project" value="InterPro"/>
</dbReference>
<dbReference type="InterPro" id="IPR000387">
    <property type="entry name" value="Tyr_Pase_dom"/>
</dbReference>
<keyword evidence="1" id="KW-0472">Membrane</keyword>
<organism evidence="3 4">
    <name type="scientific">Promicromonospora citrea</name>
    <dbReference type="NCBI Taxonomy" id="43677"/>
    <lineage>
        <taxon>Bacteria</taxon>
        <taxon>Bacillati</taxon>
        <taxon>Actinomycetota</taxon>
        <taxon>Actinomycetes</taxon>
        <taxon>Micrococcales</taxon>
        <taxon>Promicromonosporaceae</taxon>
        <taxon>Promicromonospora</taxon>
    </lineage>
</organism>
<accession>A0A8H9GJB0</accession>
<dbReference type="Gene3D" id="3.90.190.10">
    <property type="entry name" value="Protein tyrosine phosphatase superfamily"/>
    <property type="match status" value="1"/>
</dbReference>
<dbReference type="InterPro" id="IPR029021">
    <property type="entry name" value="Prot-tyrosine_phosphatase-like"/>
</dbReference>
<dbReference type="AlphaFoldDB" id="A0A8H9GJB0"/>
<sequence>MRSSGSAMNPSSDMVMWVNTVVITGSLGVVVPGPTVPGRGSHRSGRYGVAMEPDRTWPDGDGIVELPDGRRVRGTGLRRPRGPAPAPELAVYLRGRDPRVTGWEYRWVRWPDFRLPASTDDAVAALREAHGRAAAERVEIACGGGVGRTGTALALLAVLSGVAPADAVGWVRAHYHPRAVETRGQRRWVEETGAALR</sequence>
<dbReference type="InterPro" id="IPR050561">
    <property type="entry name" value="PTP"/>
</dbReference>
<proteinExistence type="predicted"/>
<evidence type="ECO:0000256" key="1">
    <source>
        <dbReference type="SAM" id="Phobius"/>
    </source>
</evidence>